<organism evidence="1 2">
    <name type="scientific">Brachionus plicatilis</name>
    <name type="common">Marine rotifer</name>
    <name type="synonym">Brachionus muelleri</name>
    <dbReference type="NCBI Taxonomy" id="10195"/>
    <lineage>
        <taxon>Eukaryota</taxon>
        <taxon>Metazoa</taxon>
        <taxon>Spiralia</taxon>
        <taxon>Gnathifera</taxon>
        <taxon>Rotifera</taxon>
        <taxon>Eurotatoria</taxon>
        <taxon>Monogononta</taxon>
        <taxon>Pseudotrocha</taxon>
        <taxon>Ploima</taxon>
        <taxon>Brachionidae</taxon>
        <taxon>Brachionus</taxon>
    </lineage>
</organism>
<dbReference type="EMBL" id="REGN01000234">
    <property type="protein sequence ID" value="RNA43360.1"/>
    <property type="molecule type" value="Genomic_DNA"/>
</dbReference>
<name>A0A3M7T6C0_BRAPC</name>
<protein>
    <submittedName>
        <fullName evidence="1">Uncharacterized protein</fullName>
    </submittedName>
</protein>
<evidence type="ECO:0000313" key="2">
    <source>
        <dbReference type="Proteomes" id="UP000276133"/>
    </source>
</evidence>
<accession>A0A3M7T6C0</accession>
<evidence type="ECO:0000313" key="1">
    <source>
        <dbReference type="EMBL" id="RNA43360.1"/>
    </source>
</evidence>
<reference evidence="1 2" key="1">
    <citation type="journal article" date="2018" name="Sci. Rep.">
        <title>Genomic signatures of local adaptation to the degree of environmental predictability in rotifers.</title>
        <authorList>
            <person name="Franch-Gras L."/>
            <person name="Hahn C."/>
            <person name="Garcia-Roger E.M."/>
            <person name="Carmona M.J."/>
            <person name="Serra M."/>
            <person name="Gomez A."/>
        </authorList>
    </citation>
    <scope>NUCLEOTIDE SEQUENCE [LARGE SCALE GENOMIC DNA]</scope>
    <source>
        <strain evidence="1">HYR1</strain>
    </source>
</reference>
<proteinExistence type="predicted"/>
<comment type="caution">
    <text evidence="1">The sequence shown here is derived from an EMBL/GenBank/DDBJ whole genome shotgun (WGS) entry which is preliminary data.</text>
</comment>
<sequence>MDHTNPRGYLMFCCHQKLFTRKILIISFLTHDHVILKYTSYKSYLFYLIYSLPNHHLAP</sequence>
<keyword evidence="2" id="KW-1185">Reference proteome</keyword>
<dbReference type="AlphaFoldDB" id="A0A3M7T6C0"/>
<gene>
    <name evidence="1" type="ORF">BpHYR1_036404</name>
</gene>
<dbReference type="Proteomes" id="UP000276133">
    <property type="component" value="Unassembled WGS sequence"/>
</dbReference>